<dbReference type="InterPro" id="IPR007867">
    <property type="entry name" value="GMC_OxRtase_C"/>
</dbReference>
<dbReference type="GeneID" id="19268679"/>
<dbReference type="HOGENOM" id="CLU_002865_6_1_1"/>
<sequence>MHLSLSLSFSICYSFRLAVCQSYSKHPWQNREIAAPNVAKEYDFIIIGGGQSGLVVGNRLSEDPDTTVLVVEYGYFDNRPEQIDPASFGGLVNWPIQDLYNVTSTPQAGLLGNTVTVLAAAVVGGGSTVNGMMLTRGSADDYDNWAKVNEESDWGFQGLLPYFKKSATFREPAPELAHEYNITWDQDAYGSDSPIHESIASYLYPGLIPQWQGMEEAGLTAQVEGANGNAYGVFWYPNAIDNETVTRSYAVSGYYTPVADRANLHLLTGHRVNEILFDSQLNADGINFQPRGVPEGEDVVSVKARKEIILAAGALHSPQILQRSGVGPSSMLAEAGIEVLVDLPGVGSNLQDHPVSYVAFDYARDLDPSPQYMWDNSTFIEWAEEVWAENRTGPFAVTTGNTISLIPLSQLIPDSWTSVVETLQDQNSTEFLPVTYTTDQLAGFEAQRRLFIDSIQRNDNAVIEVPFNGSSSFATVLTKGMSRGTVHLDTTDRYAEPVIDYATYQNPVDARLMVGSIEFARRFHETAAMVDTFGPIVGTYPPANMTDYDQLEQIARLTTSGTIGHISGTCAMTPRRLGGVVGTDLLVHGVTGLSIADASIQPMIPSAHICTTVYAVAEKAADLIKSRHGLFRH</sequence>
<dbReference type="InterPro" id="IPR012132">
    <property type="entry name" value="GMC_OxRdtase"/>
</dbReference>
<dbReference type="OMA" id="MRAFMYL"/>
<dbReference type="PANTHER" id="PTHR11552">
    <property type="entry name" value="GLUCOSE-METHANOL-CHOLINE GMC OXIDOREDUCTASE"/>
    <property type="match status" value="1"/>
</dbReference>
<feature type="active site" description="Proton donor" evidence="2">
    <location>
        <position position="565"/>
    </location>
</feature>
<feature type="chain" id="PRO_5004835921" description="Glucose-methanol-choline oxidoreductase N-terminal domain-containing protein" evidence="4">
    <location>
        <begin position="21"/>
        <end position="633"/>
    </location>
</feature>
<comment type="cofactor">
    <cofactor evidence="3">
        <name>FAD</name>
        <dbReference type="ChEBI" id="CHEBI:57692"/>
    </cofactor>
</comment>
<proteinExistence type="inferred from homology"/>
<dbReference type="PANTHER" id="PTHR11552:SF115">
    <property type="entry name" value="DEHYDROGENASE XPTC-RELATED"/>
    <property type="match status" value="1"/>
</dbReference>
<dbReference type="GO" id="GO:0044550">
    <property type="term" value="P:secondary metabolite biosynthetic process"/>
    <property type="evidence" value="ECO:0007669"/>
    <property type="project" value="TreeGrafter"/>
</dbReference>
<evidence type="ECO:0000259" key="5">
    <source>
        <dbReference type="PROSITE" id="PS00624"/>
    </source>
</evidence>
<feature type="binding site" evidence="3">
    <location>
        <position position="272"/>
    </location>
    <ligand>
        <name>FAD</name>
        <dbReference type="ChEBI" id="CHEBI:57692"/>
    </ligand>
</feature>
<protein>
    <recommendedName>
        <fullName evidence="5">Glucose-methanol-choline oxidoreductase N-terminal domain-containing protein</fullName>
    </recommendedName>
</protein>
<comment type="similarity">
    <text evidence="1">Belongs to the GMC oxidoreductase family.</text>
</comment>
<evidence type="ECO:0000313" key="6">
    <source>
        <dbReference type="EMBL" id="ETS85641.1"/>
    </source>
</evidence>
<organism evidence="6 7">
    <name type="scientific">Pestalotiopsis fici (strain W106-1 / CGMCC3.15140)</name>
    <dbReference type="NCBI Taxonomy" id="1229662"/>
    <lineage>
        <taxon>Eukaryota</taxon>
        <taxon>Fungi</taxon>
        <taxon>Dikarya</taxon>
        <taxon>Ascomycota</taxon>
        <taxon>Pezizomycotina</taxon>
        <taxon>Sordariomycetes</taxon>
        <taxon>Xylariomycetidae</taxon>
        <taxon>Amphisphaeriales</taxon>
        <taxon>Sporocadaceae</taxon>
        <taxon>Pestalotiopsis</taxon>
    </lineage>
</organism>
<evidence type="ECO:0000256" key="3">
    <source>
        <dbReference type="PIRSR" id="PIRSR000137-2"/>
    </source>
</evidence>
<dbReference type="InParanoid" id="W3XK78"/>
<dbReference type="OrthoDB" id="269227at2759"/>
<accession>W3XK78</accession>
<dbReference type="Gene3D" id="3.30.560.10">
    <property type="entry name" value="Glucose Oxidase, domain 3"/>
    <property type="match status" value="1"/>
</dbReference>
<dbReference type="InterPro" id="IPR000172">
    <property type="entry name" value="GMC_OxRdtase_N"/>
</dbReference>
<dbReference type="Proteomes" id="UP000030651">
    <property type="component" value="Unassembled WGS sequence"/>
</dbReference>
<dbReference type="SUPFAM" id="SSF51905">
    <property type="entry name" value="FAD/NAD(P)-binding domain"/>
    <property type="match status" value="1"/>
</dbReference>
<dbReference type="EMBL" id="KI912110">
    <property type="protein sequence ID" value="ETS85641.1"/>
    <property type="molecule type" value="Genomic_DNA"/>
</dbReference>
<dbReference type="InterPro" id="IPR036188">
    <property type="entry name" value="FAD/NAD-bd_sf"/>
</dbReference>
<keyword evidence="3" id="KW-0274">FAD</keyword>
<dbReference type="SUPFAM" id="SSF54373">
    <property type="entry name" value="FAD-linked reductases, C-terminal domain"/>
    <property type="match status" value="1"/>
</dbReference>
<dbReference type="AlphaFoldDB" id="W3XK78"/>
<feature type="signal peptide" evidence="4">
    <location>
        <begin position="1"/>
        <end position="20"/>
    </location>
</feature>
<name>W3XK78_PESFW</name>
<dbReference type="PIRSF" id="PIRSF000137">
    <property type="entry name" value="Alcohol_oxidase"/>
    <property type="match status" value="1"/>
</dbReference>
<evidence type="ECO:0000256" key="2">
    <source>
        <dbReference type="PIRSR" id="PIRSR000137-1"/>
    </source>
</evidence>
<dbReference type="PROSITE" id="PS00624">
    <property type="entry name" value="GMC_OXRED_2"/>
    <property type="match status" value="1"/>
</dbReference>
<feature type="active site" description="Proton acceptor" evidence="2">
    <location>
        <position position="608"/>
    </location>
</feature>
<evidence type="ECO:0000313" key="7">
    <source>
        <dbReference type="Proteomes" id="UP000030651"/>
    </source>
</evidence>
<dbReference type="GO" id="GO:0050660">
    <property type="term" value="F:flavin adenine dinucleotide binding"/>
    <property type="evidence" value="ECO:0007669"/>
    <property type="project" value="InterPro"/>
</dbReference>
<dbReference type="STRING" id="1229662.W3XK78"/>
<reference evidence="7" key="1">
    <citation type="journal article" date="2015" name="BMC Genomics">
        <title>Genomic and transcriptomic analysis of the endophytic fungus Pestalotiopsis fici reveals its lifestyle and high potential for synthesis of natural products.</title>
        <authorList>
            <person name="Wang X."/>
            <person name="Zhang X."/>
            <person name="Liu L."/>
            <person name="Xiang M."/>
            <person name="Wang W."/>
            <person name="Sun X."/>
            <person name="Che Y."/>
            <person name="Guo L."/>
            <person name="Liu G."/>
            <person name="Guo L."/>
            <person name="Wang C."/>
            <person name="Yin W.B."/>
            <person name="Stadler M."/>
            <person name="Zhang X."/>
            <person name="Liu X."/>
        </authorList>
    </citation>
    <scope>NUCLEOTIDE SEQUENCE [LARGE SCALE GENOMIC DNA]</scope>
    <source>
        <strain evidence="7">W106-1 / CGMCC3.15140</strain>
    </source>
</reference>
<keyword evidence="7" id="KW-1185">Reference proteome</keyword>
<dbReference type="Pfam" id="PF05199">
    <property type="entry name" value="GMC_oxred_C"/>
    <property type="match status" value="1"/>
</dbReference>
<dbReference type="GO" id="GO:0016614">
    <property type="term" value="F:oxidoreductase activity, acting on CH-OH group of donors"/>
    <property type="evidence" value="ECO:0007669"/>
    <property type="project" value="InterPro"/>
</dbReference>
<feature type="binding site" evidence="3">
    <location>
        <position position="122"/>
    </location>
    <ligand>
        <name>FAD</name>
        <dbReference type="ChEBI" id="CHEBI:57692"/>
    </ligand>
</feature>
<feature type="domain" description="Glucose-methanol-choline oxidoreductase N-terminal" evidence="5">
    <location>
        <begin position="313"/>
        <end position="327"/>
    </location>
</feature>
<evidence type="ECO:0000256" key="4">
    <source>
        <dbReference type="SAM" id="SignalP"/>
    </source>
</evidence>
<dbReference type="KEGG" id="pfy:PFICI_03666"/>
<evidence type="ECO:0000256" key="1">
    <source>
        <dbReference type="ARBA" id="ARBA00010790"/>
    </source>
</evidence>
<gene>
    <name evidence="6" type="ORF">PFICI_03666</name>
</gene>
<dbReference type="Gene3D" id="3.50.50.60">
    <property type="entry name" value="FAD/NAD(P)-binding domain"/>
    <property type="match status" value="1"/>
</dbReference>
<dbReference type="RefSeq" id="XP_007830438.1">
    <property type="nucleotide sequence ID" value="XM_007832247.1"/>
</dbReference>
<dbReference type="eggNOG" id="KOG1238">
    <property type="taxonomic scope" value="Eukaryota"/>
</dbReference>
<keyword evidence="4" id="KW-0732">Signal</keyword>
<dbReference type="Pfam" id="PF00732">
    <property type="entry name" value="GMC_oxred_N"/>
    <property type="match status" value="1"/>
</dbReference>
<keyword evidence="3" id="KW-0285">Flavoprotein</keyword>